<evidence type="ECO:0000256" key="6">
    <source>
        <dbReference type="SAM" id="MobiDB-lite"/>
    </source>
</evidence>
<dbReference type="Pfam" id="PF00795">
    <property type="entry name" value="CN_hydrolase"/>
    <property type="match status" value="1"/>
</dbReference>
<feature type="domain" description="CN hydrolase" evidence="7">
    <location>
        <begin position="5"/>
        <end position="284"/>
    </location>
</feature>
<gene>
    <name evidence="8" type="ORF">FPOA_09416</name>
</gene>
<evidence type="ECO:0000256" key="3">
    <source>
        <dbReference type="ARBA" id="ARBA00036406"/>
    </source>
</evidence>
<organism evidence="8 9">
    <name type="scientific">Fusarium poae</name>
    <dbReference type="NCBI Taxonomy" id="36050"/>
    <lineage>
        <taxon>Eukaryota</taxon>
        <taxon>Fungi</taxon>
        <taxon>Dikarya</taxon>
        <taxon>Ascomycota</taxon>
        <taxon>Pezizomycotina</taxon>
        <taxon>Sordariomycetes</taxon>
        <taxon>Hypocreomycetidae</taxon>
        <taxon>Hypocreales</taxon>
        <taxon>Nectriaceae</taxon>
        <taxon>Fusarium</taxon>
    </lineage>
</organism>
<dbReference type="CDD" id="cd07564">
    <property type="entry name" value="nitrilases_CHs"/>
    <property type="match status" value="1"/>
</dbReference>
<dbReference type="PROSITE" id="PS00920">
    <property type="entry name" value="NITRIL_CHT_1"/>
    <property type="match status" value="1"/>
</dbReference>
<dbReference type="Gene3D" id="3.60.110.10">
    <property type="entry name" value="Carbon-nitrogen hydrolase"/>
    <property type="match status" value="1"/>
</dbReference>
<dbReference type="PROSITE" id="PS50263">
    <property type="entry name" value="CN_HYDROLASE"/>
    <property type="match status" value="1"/>
</dbReference>
<dbReference type="Proteomes" id="UP000091967">
    <property type="component" value="Unassembled WGS sequence"/>
</dbReference>
<evidence type="ECO:0000259" key="7">
    <source>
        <dbReference type="PROSITE" id="PS50263"/>
    </source>
</evidence>
<comment type="caution">
    <text evidence="8">The sequence shown here is derived from an EMBL/GenBank/DDBJ whole genome shotgun (WGS) entry which is preliminary data.</text>
</comment>
<dbReference type="GO" id="GO:0000257">
    <property type="term" value="F:nitrilase activity"/>
    <property type="evidence" value="ECO:0007669"/>
    <property type="project" value="UniProtKB-EC"/>
</dbReference>
<accession>A0A1B8AB31</accession>
<comment type="similarity">
    <text evidence="1">Belongs to the carbon-nitrogen hydrolase superfamily. Nitrilase family.</text>
</comment>
<comment type="catalytic activity">
    <reaction evidence="3">
        <text>a nitrile + 2 H2O = a carboxylate + NH4(+)</text>
        <dbReference type="Rhea" id="RHEA:21724"/>
        <dbReference type="ChEBI" id="CHEBI:15377"/>
        <dbReference type="ChEBI" id="CHEBI:18379"/>
        <dbReference type="ChEBI" id="CHEBI:28938"/>
        <dbReference type="ChEBI" id="CHEBI:29067"/>
        <dbReference type="EC" id="3.5.5.1"/>
    </reaction>
</comment>
<evidence type="ECO:0000256" key="1">
    <source>
        <dbReference type="ARBA" id="ARBA00008129"/>
    </source>
</evidence>
<dbReference type="InterPro" id="IPR003010">
    <property type="entry name" value="C-N_Hydrolase"/>
</dbReference>
<evidence type="ECO:0000256" key="2">
    <source>
        <dbReference type="ARBA" id="ARBA00022801"/>
    </source>
</evidence>
<evidence type="ECO:0000313" key="8">
    <source>
        <dbReference type="EMBL" id="OBS17683.1"/>
    </source>
</evidence>
<reference evidence="8 9" key="1">
    <citation type="submission" date="2016-06" db="EMBL/GenBank/DDBJ databases">
        <title>Living apart together: crosstalk between the core and supernumerary genomes in a fungal plant pathogen.</title>
        <authorList>
            <person name="Vanheule A."/>
            <person name="Audenaert K."/>
            <person name="Warris S."/>
            <person name="Van De Geest H."/>
            <person name="Schijlen E."/>
            <person name="Hofte M."/>
            <person name="De Saeger S."/>
            <person name="Haesaert G."/>
            <person name="Waalwijk C."/>
            <person name="Van Der Lee T."/>
        </authorList>
    </citation>
    <scope>NUCLEOTIDE SEQUENCE [LARGE SCALE GENOMIC DNA]</scope>
    <source>
        <strain evidence="8 9">2516</strain>
    </source>
</reference>
<dbReference type="EMBL" id="LYXU01000004">
    <property type="protein sequence ID" value="OBS17683.1"/>
    <property type="molecule type" value="Genomic_DNA"/>
</dbReference>
<dbReference type="SUPFAM" id="SSF56317">
    <property type="entry name" value="Carbon-nitrogen hydrolase"/>
    <property type="match status" value="1"/>
</dbReference>
<evidence type="ECO:0000256" key="4">
    <source>
        <dbReference type="ARBA" id="ARBA00039045"/>
    </source>
</evidence>
<dbReference type="AlphaFoldDB" id="A0A1B8AB31"/>
<sequence>MSKTLKVAAIQAEPVWQDLQGGVEKSIRLIQDAASNGANVIGFPEVFIPGYPWSIWANSPVENAAWINEYFKNSLERESPEMDQIRAAVREAGVFVVLGYSERYKGTLYIAQSYIDETGTIVLHRRKIKPTHVERAIYGDGQGESLNNVYPSKFGKVAGLNCWEHTQALLRYYEYSQDVDIHVSSWPSIFPENNQDWPYHITPDCCKAFSHIVSMEGACFVILSSQILTEENHEKANVKGFDYTKKNGGGFTMIFSPFGKELVKALDPGVEGIFKAIHFATMKFDLAIALVSVLSVAEAATPKIVVSLSSMGIGSSTYYDTGGKSHGLGGWTDGCKGTSYDWISQSSFPQLFISSNHLIKLPIHHNVPTHKPTSTFTMKLVLLVIALVSLLGVADAAKAMIETTKVKPGNYTYRYYDTKGHVHPLGEFYNGCRHPDYDWVYQVCVDLKRKRARLQYADGGRRCFKQVTRSKSVECGGDTNTNTNFTMSTNKQLTLNQKKRKHGEAAGEILCQLEQYKEEPVSPKSKRPCDKLYQTANKVKNDSHQTDESLLESLSRLAEEAEPDKDDR</sequence>
<dbReference type="STRING" id="36050.A0A1B8AB31"/>
<dbReference type="PANTHER" id="PTHR46044:SF14">
    <property type="entry name" value="ARYLACETONITRILASE"/>
    <property type="match status" value="1"/>
</dbReference>
<dbReference type="InterPro" id="IPR044149">
    <property type="entry name" value="Nitrilases_CHs"/>
</dbReference>
<feature type="active site" description="Proton acceptor" evidence="5">
    <location>
        <position position="45"/>
    </location>
</feature>
<feature type="region of interest" description="Disordered" evidence="6">
    <location>
        <begin position="536"/>
        <end position="568"/>
    </location>
</feature>
<keyword evidence="2" id="KW-0378">Hydrolase</keyword>
<protein>
    <recommendedName>
        <fullName evidence="4">nitrilase</fullName>
        <ecNumber evidence="4">3.5.5.1</ecNumber>
    </recommendedName>
</protein>
<name>A0A1B8AB31_FUSPO</name>
<keyword evidence="9" id="KW-1185">Reference proteome</keyword>
<evidence type="ECO:0000256" key="5">
    <source>
        <dbReference type="PROSITE-ProRule" id="PRU10139"/>
    </source>
</evidence>
<dbReference type="InterPro" id="IPR000132">
    <property type="entry name" value="Nitrilase/CN_hydratase_CS"/>
</dbReference>
<dbReference type="InterPro" id="IPR036526">
    <property type="entry name" value="C-N_Hydrolase_sf"/>
</dbReference>
<evidence type="ECO:0000313" key="9">
    <source>
        <dbReference type="Proteomes" id="UP000091967"/>
    </source>
</evidence>
<dbReference type="GO" id="GO:0016836">
    <property type="term" value="F:hydro-lyase activity"/>
    <property type="evidence" value="ECO:0007669"/>
    <property type="project" value="UniProtKB-ARBA"/>
</dbReference>
<dbReference type="EC" id="3.5.5.1" evidence="4"/>
<proteinExistence type="inferred from homology"/>
<dbReference type="PANTHER" id="PTHR46044">
    <property type="entry name" value="NITRILASE"/>
    <property type="match status" value="1"/>
</dbReference>